<dbReference type="Pfam" id="PF01702">
    <property type="entry name" value="TGT"/>
    <property type="match status" value="1"/>
</dbReference>
<organism evidence="6 7">
    <name type="scientific">Thermosporothrix hazakensis</name>
    <dbReference type="NCBI Taxonomy" id="644383"/>
    <lineage>
        <taxon>Bacteria</taxon>
        <taxon>Bacillati</taxon>
        <taxon>Chloroflexota</taxon>
        <taxon>Ktedonobacteria</taxon>
        <taxon>Ktedonobacterales</taxon>
        <taxon>Thermosporotrichaceae</taxon>
        <taxon>Thermosporothrix</taxon>
    </lineage>
</organism>
<dbReference type="Proteomes" id="UP000248806">
    <property type="component" value="Unassembled WGS sequence"/>
</dbReference>
<keyword evidence="4" id="KW-0479">Metal-binding</keyword>
<evidence type="ECO:0000256" key="4">
    <source>
        <dbReference type="ARBA" id="ARBA00022723"/>
    </source>
</evidence>
<accession>A0A326U8F2</accession>
<dbReference type="EMBL" id="QKUF01000031">
    <property type="protein sequence ID" value="PZW22592.1"/>
    <property type="molecule type" value="Genomic_DNA"/>
</dbReference>
<proteinExistence type="predicted"/>
<evidence type="ECO:0000256" key="1">
    <source>
        <dbReference type="ARBA" id="ARBA00022676"/>
    </source>
</evidence>
<dbReference type="GO" id="GO:0008479">
    <property type="term" value="F:tRNA-guanosine(34) queuine transglycosylase activity"/>
    <property type="evidence" value="ECO:0007669"/>
    <property type="project" value="InterPro"/>
</dbReference>
<keyword evidence="7" id="KW-1185">Reference proteome</keyword>
<dbReference type="AlphaFoldDB" id="A0A326U8F2"/>
<comment type="caution">
    <text evidence="6">The sequence shown here is derived from an EMBL/GenBank/DDBJ whole genome shotgun (WGS) entry which is preliminary data.</text>
</comment>
<keyword evidence="1" id="KW-0328">Glycosyltransferase</keyword>
<feature type="domain" description="tRNA-guanine(15) transglycosylase-like" evidence="5">
    <location>
        <begin position="16"/>
        <end position="368"/>
    </location>
</feature>
<dbReference type="PANTHER" id="PTHR43468">
    <property type="match status" value="1"/>
</dbReference>
<evidence type="ECO:0000259" key="5">
    <source>
        <dbReference type="Pfam" id="PF01702"/>
    </source>
</evidence>
<dbReference type="Gene3D" id="3.20.20.105">
    <property type="entry name" value="Queuine tRNA-ribosyltransferase-like"/>
    <property type="match status" value="1"/>
</dbReference>
<evidence type="ECO:0000313" key="7">
    <source>
        <dbReference type="Proteomes" id="UP000248806"/>
    </source>
</evidence>
<keyword evidence="3" id="KW-0819">tRNA processing</keyword>
<evidence type="ECO:0000256" key="3">
    <source>
        <dbReference type="ARBA" id="ARBA00022694"/>
    </source>
</evidence>
<dbReference type="SUPFAM" id="SSF51713">
    <property type="entry name" value="tRNA-guanine transglycosylase"/>
    <property type="match status" value="1"/>
</dbReference>
<dbReference type="OrthoDB" id="9805417at2"/>
<dbReference type="GO" id="GO:0046872">
    <property type="term" value="F:metal ion binding"/>
    <property type="evidence" value="ECO:0007669"/>
    <property type="project" value="UniProtKB-KW"/>
</dbReference>
<evidence type="ECO:0000313" key="6">
    <source>
        <dbReference type="EMBL" id="PZW22592.1"/>
    </source>
</evidence>
<protein>
    <submittedName>
        <fullName evidence="6">Queuine tRNA-ribosyltransferase</fullName>
    </submittedName>
</protein>
<name>A0A326U8F2_THEHA</name>
<evidence type="ECO:0000256" key="2">
    <source>
        <dbReference type="ARBA" id="ARBA00022679"/>
    </source>
</evidence>
<keyword evidence="2 6" id="KW-0808">Transferase</keyword>
<sequence>MHASKEQKHTENGARTLQLPHGLLKLPVYLPDATLGVVRAVDSTDLEQCGVQALVMNTYHLMQRPGSSTIQALGGLHTMSAWEHPIITDSGGFQAYSLIQQNARFGTLDADGITFKPEGATRKFQLTPEKAVQLQFSYGSDIVMCLDYCTHVDAPDDVQRLSVMRTIEWAKRCKREYERLLKQKKLAEEKRPLLFAVIQGGGSRELRKQCAEALLDIGFDGFGYGGWPLDKQGRLLADIIRYTRELIPAQYPMHALGVGHPSNVAECVQIGYEIFDSAMPTRDARHGRLYCFQDSAQEKWFQYIYVGDDKHIKNKRPVSEVCDCLCCRHYSLGYLHHLFKVGDTLYYRLATLHNLRFMTMLTERLRAHYVHN</sequence>
<dbReference type="NCBIfam" id="TIGR00449">
    <property type="entry name" value="tgt_general"/>
    <property type="match status" value="1"/>
</dbReference>
<gene>
    <name evidence="6" type="ORF">EI42_05377</name>
</gene>
<dbReference type="InterPro" id="IPR004803">
    <property type="entry name" value="TGT"/>
</dbReference>
<dbReference type="NCBIfam" id="TIGR00430">
    <property type="entry name" value="Q_tRNA_tgt"/>
    <property type="match status" value="1"/>
</dbReference>
<dbReference type="InterPro" id="IPR036511">
    <property type="entry name" value="TGT-like_sf"/>
</dbReference>
<dbReference type="PANTHER" id="PTHR43468:SF1">
    <property type="entry name" value="TRNA-GUANOSINE(34) QUEUINE TRANSGLYCOSYLASE"/>
    <property type="match status" value="1"/>
</dbReference>
<reference evidence="6 7" key="1">
    <citation type="submission" date="2018-06" db="EMBL/GenBank/DDBJ databases">
        <title>Genomic Encyclopedia of Archaeal and Bacterial Type Strains, Phase II (KMG-II): from individual species to whole genera.</title>
        <authorList>
            <person name="Goeker M."/>
        </authorList>
    </citation>
    <scope>NUCLEOTIDE SEQUENCE [LARGE SCALE GENOMIC DNA]</scope>
    <source>
        <strain evidence="6 7">ATCC BAA-1881</strain>
    </source>
</reference>
<dbReference type="InterPro" id="IPR002616">
    <property type="entry name" value="tRNA_ribo_trans-like"/>
</dbReference>
<dbReference type="RefSeq" id="WP_111325638.1">
    <property type="nucleotide sequence ID" value="NZ_BIFX01000001.1"/>
</dbReference>
<dbReference type="GO" id="GO:0006400">
    <property type="term" value="P:tRNA modification"/>
    <property type="evidence" value="ECO:0007669"/>
    <property type="project" value="InterPro"/>
</dbReference>